<feature type="region of interest" description="Disordered" evidence="8">
    <location>
        <begin position="27"/>
        <end position="46"/>
    </location>
</feature>
<dbReference type="AlphaFoldDB" id="A0A9P5GXG7"/>
<dbReference type="GO" id="GO:0005524">
    <property type="term" value="F:ATP binding"/>
    <property type="evidence" value="ECO:0007669"/>
    <property type="project" value="UniProtKB-KW"/>
</dbReference>
<feature type="domain" description="Protein kinase" evidence="9">
    <location>
        <begin position="201"/>
        <end position="454"/>
    </location>
</feature>
<dbReference type="PANTHER" id="PTHR48016">
    <property type="entry name" value="MAP KINASE KINASE KINASE SSK2-RELATED-RELATED"/>
    <property type="match status" value="1"/>
</dbReference>
<proteinExistence type="predicted"/>
<dbReference type="OrthoDB" id="4062651at2759"/>
<keyword evidence="2" id="KW-0808">Transferase</keyword>
<dbReference type="InterPro" id="IPR000719">
    <property type="entry name" value="Prot_kinase_dom"/>
</dbReference>
<evidence type="ECO:0000256" key="3">
    <source>
        <dbReference type="ARBA" id="ARBA00022741"/>
    </source>
</evidence>
<organism evidence="10 11">
    <name type="scientific">Cylindrodendrum hubeiense</name>
    <dbReference type="NCBI Taxonomy" id="595255"/>
    <lineage>
        <taxon>Eukaryota</taxon>
        <taxon>Fungi</taxon>
        <taxon>Dikarya</taxon>
        <taxon>Ascomycota</taxon>
        <taxon>Pezizomycotina</taxon>
        <taxon>Sordariomycetes</taxon>
        <taxon>Hypocreomycetidae</taxon>
        <taxon>Hypocreales</taxon>
        <taxon>Nectriaceae</taxon>
        <taxon>Cylindrodendrum</taxon>
    </lineage>
</organism>
<evidence type="ECO:0000256" key="7">
    <source>
        <dbReference type="ARBA" id="ARBA00048130"/>
    </source>
</evidence>
<evidence type="ECO:0000256" key="5">
    <source>
        <dbReference type="ARBA" id="ARBA00022840"/>
    </source>
</evidence>
<evidence type="ECO:0000256" key="4">
    <source>
        <dbReference type="ARBA" id="ARBA00022777"/>
    </source>
</evidence>
<dbReference type="Proteomes" id="UP000722485">
    <property type="component" value="Unassembled WGS sequence"/>
</dbReference>
<protein>
    <recommendedName>
        <fullName evidence="1">mitogen-activated protein kinase</fullName>
        <ecNumber evidence="1">2.7.11.24</ecNumber>
    </recommendedName>
</protein>
<dbReference type="PANTHER" id="PTHR48016:SF56">
    <property type="entry name" value="MAPKK KINASE"/>
    <property type="match status" value="1"/>
</dbReference>
<keyword evidence="11" id="KW-1185">Reference proteome</keyword>
<dbReference type="PROSITE" id="PS50011">
    <property type="entry name" value="PROTEIN_KINASE_DOM"/>
    <property type="match status" value="1"/>
</dbReference>
<comment type="caution">
    <text evidence="10">The sequence shown here is derived from an EMBL/GenBank/DDBJ whole genome shotgun (WGS) entry which is preliminary data.</text>
</comment>
<dbReference type="InterPro" id="IPR050538">
    <property type="entry name" value="MAP_kinase_kinase_kinase"/>
</dbReference>
<dbReference type="Gene3D" id="3.30.200.20">
    <property type="entry name" value="Phosphorylase Kinase, domain 1"/>
    <property type="match status" value="1"/>
</dbReference>
<dbReference type="Pfam" id="PF00069">
    <property type="entry name" value="Pkinase"/>
    <property type="match status" value="1"/>
</dbReference>
<keyword evidence="4" id="KW-0418">Kinase</keyword>
<accession>A0A9P5GXG7</accession>
<reference evidence="10" key="1">
    <citation type="submission" date="2020-03" db="EMBL/GenBank/DDBJ databases">
        <title>Draft Genome Sequence of Cylindrodendrum hubeiense.</title>
        <authorList>
            <person name="Buettner E."/>
            <person name="Kellner H."/>
        </authorList>
    </citation>
    <scope>NUCLEOTIDE SEQUENCE</scope>
    <source>
        <strain evidence="10">IHI 201604</strain>
    </source>
</reference>
<dbReference type="GO" id="GO:0004707">
    <property type="term" value="F:MAP kinase activity"/>
    <property type="evidence" value="ECO:0007669"/>
    <property type="project" value="UniProtKB-EC"/>
</dbReference>
<dbReference type="CDD" id="cd00180">
    <property type="entry name" value="PKc"/>
    <property type="match status" value="1"/>
</dbReference>
<dbReference type="EC" id="2.7.11.24" evidence="1"/>
<name>A0A9P5GXG7_9HYPO</name>
<dbReference type="InterPro" id="IPR011009">
    <property type="entry name" value="Kinase-like_dom_sf"/>
</dbReference>
<dbReference type="EMBL" id="JAANBB010000580">
    <property type="protein sequence ID" value="KAF7538885.1"/>
    <property type="molecule type" value="Genomic_DNA"/>
</dbReference>
<evidence type="ECO:0000313" key="10">
    <source>
        <dbReference type="EMBL" id="KAF7538885.1"/>
    </source>
</evidence>
<gene>
    <name evidence="10" type="ORF">G7Z17_g12554</name>
</gene>
<dbReference type="Gene3D" id="1.10.510.10">
    <property type="entry name" value="Transferase(Phosphotransferase) domain 1"/>
    <property type="match status" value="1"/>
</dbReference>
<evidence type="ECO:0000256" key="6">
    <source>
        <dbReference type="ARBA" id="ARBA00047919"/>
    </source>
</evidence>
<evidence type="ECO:0000256" key="8">
    <source>
        <dbReference type="SAM" id="MobiDB-lite"/>
    </source>
</evidence>
<evidence type="ECO:0000256" key="1">
    <source>
        <dbReference type="ARBA" id="ARBA00012411"/>
    </source>
</evidence>
<keyword evidence="3" id="KW-0547">Nucleotide-binding</keyword>
<keyword evidence="5" id="KW-0067">ATP-binding</keyword>
<comment type="catalytic activity">
    <reaction evidence="6">
        <text>L-threonyl-[protein] + ATP = O-phospho-L-threonyl-[protein] + ADP + H(+)</text>
        <dbReference type="Rhea" id="RHEA:46608"/>
        <dbReference type="Rhea" id="RHEA-COMP:11060"/>
        <dbReference type="Rhea" id="RHEA-COMP:11605"/>
        <dbReference type="ChEBI" id="CHEBI:15378"/>
        <dbReference type="ChEBI" id="CHEBI:30013"/>
        <dbReference type="ChEBI" id="CHEBI:30616"/>
        <dbReference type="ChEBI" id="CHEBI:61977"/>
        <dbReference type="ChEBI" id="CHEBI:456216"/>
        <dbReference type="EC" id="2.7.11.24"/>
    </reaction>
    <physiologicalReaction direction="left-to-right" evidence="6">
        <dbReference type="Rhea" id="RHEA:46609"/>
    </physiologicalReaction>
</comment>
<evidence type="ECO:0000313" key="11">
    <source>
        <dbReference type="Proteomes" id="UP000722485"/>
    </source>
</evidence>
<feature type="compositionally biased region" description="Basic and acidic residues" evidence="8">
    <location>
        <begin position="27"/>
        <end position="38"/>
    </location>
</feature>
<sequence>MLPRLALTPPKGDFVLYAESEASKKALLDQKSKSDTSDRGNPSFPKLRDDCTSIQVFVPKQMVDLTLITLGRQGKLRIDHSEVADIQCSLEIHRLTGEILLYDRSENASTKLFGPTATRFQGPLRRVVVNNMTNLHFGFGGSNGDLFKWLILWTNTPPFPLRNGVPRGPTGVLPRTIWELPEGFVPSLTLHEMSSHQAMSVIERRHIGFGPASRVFEALDLGSGGYVAVKELSLSARPDAFRSDFAQLVRLFGQRSHRHIVEFIGAQIDNTKLQIITTLKAGNINDLCGYFREDYDRVIPLLRQILQALEYLASLGFGHGEVCPENILYTKLPEGSYQYQLSGFNSILTRSSAAARSWHRAPEVLNNPRRRNRTHKSDIWSLFATIVFALDFKSILGVFELPTFIGVPQAIQERAAQLSNHIRATALRGISFQDMAELSPDDRPTAAELLRRLS</sequence>
<dbReference type="SUPFAM" id="SSF56112">
    <property type="entry name" value="Protein kinase-like (PK-like)"/>
    <property type="match status" value="1"/>
</dbReference>
<evidence type="ECO:0000256" key="2">
    <source>
        <dbReference type="ARBA" id="ARBA00022679"/>
    </source>
</evidence>
<evidence type="ECO:0000259" key="9">
    <source>
        <dbReference type="PROSITE" id="PS50011"/>
    </source>
</evidence>
<comment type="catalytic activity">
    <reaction evidence="7">
        <text>L-seryl-[protein] + ATP = O-phospho-L-seryl-[protein] + ADP + H(+)</text>
        <dbReference type="Rhea" id="RHEA:17989"/>
        <dbReference type="Rhea" id="RHEA-COMP:9863"/>
        <dbReference type="Rhea" id="RHEA-COMP:11604"/>
        <dbReference type="ChEBI" id="CHEBI:15378"/>
        <dbReference type="ChEBI" id="CHEBI:29999"/>
        <dbReference type="ChEBI" id="CHEBI:30616"/>
        <dbReference type="ChEBI" id="CHEBI:83421"/>
        <dbReference type="ChEBI" id="CHEBI:456216"/>
        <dbReference type="EC" id="2.7.11.24"/>
    </reaction>
    <physiologicalReaction direction="left-to-right" evidence="7">
        <dbReference type="Rhea" id="RHEA:17990"/>
    </physiologicalReaction>
</comment>